<comment type="subcellular location">
    <subcellularLocation>
        <location evidence="1">Cytoplasm</location>
    </subcellularLocation>
</comment>
<evidence type="ECO:0000313" key="5">
    <source>
        <dbReference type="EMBL" id="SVB01209.1"/>
    </source>
</evidence>
<dbReference type="InterPro" id="IPR002545">
    <property type="entry name" value="CheW-lke_dom"/>
</dbReference>
<dbReference type="GO" id="GO:0007165">
    <property type="term" value="P:signal transduction"/>
    <property type="evidence" value="ECO:0007669"/>
    <property type="project" value="InterPro"/>
</dbReference>
<dbReference type="AlphaFoldDB" id="A0A382AIL6"/>
<accession>A0A382AIL6</accession>
<evidence type="ECO:0000256" key="3">
    <source>
        <dbReference type="ARBA" id="ARBA00022490"/>
    </source>
</evidence>
<dbReference type="PROSITE" id="PS50851">
    <property type="entry name" value="CHEW"/>
    <property type="match status" value="1"/>
</dbReference>
<protein>
    <recommendedName>
        <fullName evidence="2">Chemotaxis protein CheW</fullName>
    </recommendedName>
</protein>
<organism evidence="5">
    <name type="scientific">marine metagenome</name>
    <dbReference type="NCBI Taxonomy" id="408172"/>
    <lineage>
        <taxon>unclassified sequences</taxon>
        <taxon>metagenomes</taxon>
        <taxon>ecological metagenomes</taxon>
    </lineage>
</organism>
<dbReference type="GO" id="GO:0005829">
    <property type="term" value="C:cytosol"/>
    <property type="evidence" value="ECO:0007669"/>
    <property type="project" value="TreeGrafter"/>
</dbReference>
<dbReference type="Gene3D" id="2.40.50.180">
    <property type="entry name" value="CheA-289, Domain 4"/>
    <property type="match status" value="1"/>
</dbReference>
<feature type="domain" description="CheW-like" evidence="4">
    <location>
        <begin position="30"/>
        <end position="171"/>
    </location>
</feature>
<dbReference type="EMBL" id="UINC01025510">
    <property type="protein sequence ID" value="SVB01209.1"/>
    <property type="molecule type" value="Genomic_DNA"/>
</dbReference>
<keyword evidence="3" id="KW-0963">Cytoplasm</keyword>
<gene>
    <name evidence="5" type="ORF">METZ01_LOCUS154063</name>
</gene>
<dbReference type="SMART" id="SM00260">
    <property type="entry name" value="CheW"/>
    <property type="match status" value="1"/>
</dbReference>
<dbReference type="CDD" id="cd00732">
    <property type="entry name" value="CheW"/>
    <property type="match status" value="1"/>
</dbReference>
<proteinExistence type="predicted"/>
<dbReference type="PANTHER" id="PTHR22617">
    <property type="entry name" value="CHEMOTAXIS SENSOR HISTIDINE KINASE-RELATED"/>
    <property type="match status" value="1"/>
</dbReference>
<dbReference type="InterPro" id="IPR036061">
    <property type="entry name" value="CheW-like_dom_sf"/>
</dbReference>
<reference evidence="5" key="1">
    <citation type="submission" date="2018-05" db="EMBL/GenBank/DDBJ databases">
        <authorList>
            <person name="Lanie J.A."/>
            <person name="Ng W.-L."/>
            <person name="Kazmierczak K.M."/>
            <person name="Andrzejewski T.M."/>
            <person name="Davidsen T.M."/>
            <person name="Wayne K.J."/>
            <person name="Tettelin H."/>
            <person name="Glass J.I."/>
            <person name="Rusch D."/>
            <person name="Podicherti R."/>
            <person name="Tsui H.-C.T."/>
            <person name="Winkler M.E."/>
        </authorList>
    </citation>
    <scope>NUCLEOTIDE SEQUENCE</scope>
</reference>
<dbReference type="InterPro" id="IPR039315">
    <property type="entry name" value="CheW"/>
</dbReference>
<dbReference type="GO" id="GO:0006935">
    <property type="term" value="P:chemotaxis"/>
    <property type="evidence" value="ECO:0007669"/>
    <property type="project" value="InterPro"/>
</dbReference>
<dbReference type="Gene3D" id="2.30.30.40">
    <property type="entry name" value="SH3 Domains"/>
    <property type="match status" value="1"/>
</dbReference>
<evidence type="ECO:0000259" key="4">
    <source>
        <dbReference type="PROSITE" id="PS50851"/>
    </source>
</evidence>
<dbReference type="PANTHER" id="PTHR22617:SF45">
    <property type="entry name" value="CHEMOTAXIS PROTEIN CHEW"/>
    <property type="match status" value="1"/>
</dbReference>
<dbReference type="SUPFAM" id="SSF50341">
    <property type="entry name" value="CheW-like"/>
    <property type="match status" value="1"/>
</dbReference>
<evidence type="ECO:0000256" key="1">
    <source>
        <dbReference type="ARBA" id="ARBA00004496"/>
    </source>
</evidence>
<sequence>MPSKTTMAGHLSLFDDDLEELDLSIIHRQGTQLITFMLGQEKYGLKILSVRELVSYPETITRIPGMPAFIVGMINLRGLVVPVMDLRIRFQMESLGYNQFTVIVIVQVENKLVGLIVDSVADVVYLEEETTQSSKDLTTSIDTKFISGVANIKDDMVILLDADYLLSEEELQLIPQQSTGPQPT</sequence>
<name>A0A382AIL6_9ZZZZ</name>
<evidence type="ECO:0000256" key="2">
    <source>
        <dbReference type="ARBA" id="ARBA00021483"/>
    </source>
</evidence>
<dbReference type="Pfam" id="PF01584">
    <property type="entry name" value="CheW"/>
    <property type="match status" value="1"/>
</dbReference>